<accession>A0A1U9Z528</accession>
<keyword evidence="3" id="KW-0808">Transferase</keyword>
<name>A0A1U9Z528_9HYPH</name>
<evidence type="ECO:0000256" key="1">
    <source>
        <dbReference type="SAM" id="MobiDB-lite"/>
    </source>
</evidence>
<evidence type="ECO:0000259" key="2">
    <source>
        <dbReference type="Pfam" id="PF01755"/>
    </source>
</evidence>
<dbReference type="EMBL" id="CP020330">
    <property type="protein sequence ID" value="AQZ52776.1"/>
    <property type="molecule type" value="Genomic_DNA"/>
</dbReference>
<dbReference type="GO" id="GO:0016740">
    <property type="term" value="F:transferase activity"/>
    <property type="evidence" value="ECO:0007669"/>
    <property type="project" value="UniProtKB-KW"/>
</dbReference>
<dbReference type="Proteomes" id="UP000191135">
    <property type="component" value="Chromosome"/>
</dbReference>
<organism evidence="3 4">
    <name type="scientific">Martelella mediterranea DSM 17316</name>
    <dbReference type="NCBI Taxonomy" id="1122214"/>
    <lineage>
        <taxon>Bacteria</taxon>
        <taxon>Pseudomonadati</taxon>
        <taxon>Pseudomonadota</taxon>
        <taxon>Alphaproteobacteria</taxon>
        <taxon>Hyphomicrobiales</taxon>
        <taxon>Aurantimonadaceae</taxon>
        <taxon>Martelella</taxon>
    </lineage>
</organism>
<dbReference type="eggNOG" id="COG3306">
    <property type="taxonomic scope" value="Bacteria"/>
</dbReference>
<sequence>MLIYVISLRQHAERREHLAGALNAVGLRAEWIEAVDGRTVALDEIVRRGSYPRAGSHALTPTQYGCYLSHVKCWQAFLESGAPLVAIFEDDVHLAEDIGVFLEQAESWFPEDADVVKLETCLQPVRLESQPVDTVFGRELFRLRSRHLGSAAYVLSRKGARKLLENSDKLAMGVDAVMFNPRPRLKHEMINYQIDPAICIQDDIAYRCGLPRLGYCSNNPVPRSRKSCGTNAVEYARYVVRDGLRRLRLCLRYRIGGYRKRVIDFRQRPASSCKRPSPRYKTAMQSRSIP</sequence>
<keyword evidence="4" id="KW-1185">Reference proteome</keyword>
<dbReference type="EC" id="2.-.-.-" evidence="3"/>
<dbReference type="Pfam" id="PF01755">
    <property type="entry name" value="Glyco_transf_25"/>
    <property type="match status" value="1"/>
</dbReference>
<dbReference type="InterPro" id="IPR002654">
    <property type="entry name" value="Glyco_trans_25"/>
</dbReference>
<dbReference type="CDD" id="cd06532">
    <property type="entry name" value="Glyco_transf_25"/>
    <property type="match status" value="1"/>
</dbReference>
<dbReference type="KEGG" id="mmed:Mame_03471"/>
<dbReference type="STRING" id="1122214.Mame_03471"/>
<protein>
    <submittedName>
        <fullName evidence="3">Lipooligosaccharide biosynthesis protein lex-1</fullName>
        <ecNumber evidence="3">2.-.-.-</ecNumber>
    </submittedName>
</protein>
<proteinExistence type="predicted"/>
<evidence type="ECO:0000313" key="3">
    <source>
        <dbReference type="EMBL" id="AQZ52776.1"/>
    </source>
</evidence>
<feature type="domain" description="Glycosyl transferase family 25" evidence="2">
    <location>
        <begin position="3"/>
        <end position="178"/>
    </location>
</feature>
<dbReference type="AlphaFoldDB" id="A0A1U9Z528"/>
<feature type="region of interest" description="Disordered" evidence="1">
    <location>
        <begin position="269"/>
        <end position="290"/>
    </location>
</feature>
<gene>
    <name evidence="3" type="primary">lex1_1</name>
    <name evidence="3" type="ORF">Mame_03471</name>
</gene>
<evidence type="ECO:0000313" key="4">
    <source>
        <dbReference type="Proteomes" id="UP000191135"/>
    </source>
</evidence>
<reference evidence="3 4" key="1">
    <citation type="submission" date="2017-03" db="EMBL/GenBank/DDBJ databases">
        <title>Foreign affairs: Plasmid Transfer between Roseobacters and Rhizobia.</title>
        <authorList>
            <person name="Bartling P."/>
            <person name="Bunk B."/>
            <person name="Overmann J."/>
            <person name="Brinkmann H."/>
            <person name="Petersen J."/>
        </authorList>
    </citation>
    <scope>NUCLEOTIDE SEQUENCE [LARGE SCALE GENOMIC DNA]</scope>
    <source>
        <strain evidence="3 4">MACL11</strain>
    </source>
</reference>